<evidence type="ECO:0000259" key="1">
    <source>
        <dbReference type="Pfam" id="PF00534"/>
    </source>
</evidence>
<dbReference type="InterPro" id="IPR001296">
    <property type="entry name" value="Glyco_trans_1"/>
</dbReference>
<evidence type="ECO:0000313" key="2">
    <source>
        <dbReference type="EMBL" id="TXJ62046.1"/>
    </source>
</evidence>
<dbReference type="Gene3D" id="3.40.50.2000">
    <property type="entry name" value="Glycogen Phosphorylase B"/>
    <property type="match status" value="2"/>
</dbReference>
<dbReference type="AlphaFoldDB" id="A0A5C8GK06"/>
<sequence>MNILFLTMGSGFRDVNVRGIYTDLLRRFMKDNHQVYVIYPNERRTGLGTTLNEEGLYHALGVKTLNVQKTNVLEKGLGQVLLERQFKRALKKFFGHVKFDLILYSTPPITLTKVVRWAKRHNPAAMTYLMLKDIFPQNAVDLGMLRKTGLRGLLYRFFREKEKEFYRISDWIGCMSPANVAYVLKHNPEVDAMKVEICPNSYDIPSAPLTSKESVPQREEVKRSVRAKYDLPIDKPIFIYGGNMGKPQGIPFLIECMEANKHRKDCHFLIVGNGYDYPLLETWYNANKPEAVSLFKRLPKADYDRLVDSCDIGMIFLDHRFTIPNYPSRLLPYLMERKPILACTDPNCDMGKLAVKNGYGMFCESNDVNAFTCAVDELLRADLSEMGDNAYRFYLDNYTVDHTYNTILKHLA</sequence>
<dbReference type="PANTHER" id="PTHR45947:SF3">
    <property type="entry name" value="SULFOQUINOVOSYL TRANSFERASE SQD2"/>
    <property type="match status" value="1"/>
</dbReference>
<protein>
    <submittedName>
        <fullName evidence="2">Glycosyltransferase family 4 protein</fullName>
    </submittedName>
</protein>
<dbReference type="EMBL" id="SDIK01000046">
    <property type="protein sequence ID" value="TXJ62046.1"/>
    <property type="molecule type" value="Genomic_DNA"/>
</dbReference>
<evidence type="ECO:0000313" key="3">
    <source>
        <dbReference type="Proteomes" id="UP000321612"/>
    </source>
</evidence>
<dbReference type="Pfam" id="PF00534">
    <property type="entry name" value="Glycos_transf_1"/>
    <property type="match status" value="1"/>
</dbReference>
<dbReference type="SUPFAM" id="SSF53756">
    <property type="entry name" value="UDP-Glycosyltransferase/glycogen phosphorylase"/>
    <property type="match status" value="1"/>
</dbReference>
<name>A0A5C8GK06_9BACT</name>
<dbReference type="GO" id="GO:0016757">
    <property type="term" value="F:glycosyltransferase activity"/>
    <property type="evidence" value="ECO:0007669"/>
    <property type="project" value="InterPro"/>
</dbReference>
<comment type="caution">
    <text evidence="2">The sequence shown here is derived from an EMBL/GenBank/DDBJ whole genome shotgun (WGS) entry which is preliminary data.</text>
</comment>
<accession>A0A5C8GK06</accession>
<dbReference type="OrthoDB" id="9811902at2"/>
<reference evidence="3" key="1">
    <citation type="submission" date="2019-05" db="EMBL/GenBank/DDBJ databases">
        <title>Prevotella brunnea sp. nov., isolated from a wound of a patient.</title>
        <authorList>
            <person name="Buhl M."/>
        </authorList>
    </citation>
    <scope>NUCLEOTIDE SEQUENCE [LARGE SCALE GENOMIC DNA]</scope>
    <source>
        <strain evidence="3">A2672</strain>
    </source>
</reference>
<proteinExistence type="predicted"/>
<keyword evidence="2" id="KW-0808">Transferase</keyword>
<keyword evidence="3" id="KW-1185">Reference proteome</keyword>
<gene>
    <name evidence="2" type="ORF">ETF27_06340</name>
</gene>
<dbReference type="RefSeq" id="WP_147785603.1">
    <property type="nucleotide sequence ID" value="NZ_SDIK01000046.1"/>
</dbReference>
<organism evidence="2 3">
    <name type="scientific">Prevotella brunnea</name>
    <dbReference type="NCBI Taxonomy" id="2508867"/>
    <lineage>
        <taxon>Bacteria</taxon>
        <taxon>Pseudomonadati</taxon>
        <taxon>Bacteroidota</taxon>
        <taxon>Bacteroidia</taxon>
        <taxon>Bacteroidales</taxon>
        <taxon>Prevotellaceae</taxon>
        <taxon>Prevotella</taxon>
    </lineage>
</organism>
<dbReference type="Proteomes" id="UP000321612">
    <property type="component" value="Unassembled WGS sequence"/>
</dbReference>
<dbReference type="PANTHER" id="PTHR45947">
    <property type="entry name" value="SULFOQUINOVOSYL TRANSFERASE SQD2"/>
    <property type="match status" value="1"/>
</dbReference>
<dbReference type="InterPro" id="IPR050194">
    <property type="entry name" value="Glycosyltransferase_grp1"/>
</dbReference>
<dbReference type="CDD" id="cd03794">
    <property type="entry name" value="GT4_WbuB-like"/>
    <property type="match status" value="1"/>
</dbReference>
<feature type="domain" description="Glycosyl transferase family 1" evidence="1">
    <location>
        <begin position="224"/>
        <end position="390"/>
    </location>
</feature>